<reference evidence="1 2" key="1">
    <citation type="submission" date="2019-03" db="EMBL/GenBank/DDBJ databases">
        <title>Single cell metagenomics reveals metabolic interactions within the superorganism composed of flagellate Streblomastix strix and complex community of Bacteroidetes bacteria on its surface.</title>
        <authorList>
            <person name="Treitli S.C."/>
            <person name="Kolisko M."/>
            <person name="Husnik F."/>
            <person name="Keeling P."/>
            <person name="Hampl V."/>
        </authorList>
    </citation>
    <scope>NUCLEOTIDE SEQUENCE [LARGE SCALE GENOMIC DNA]</scope>
    <source>
        <strain evidence="1">ST1C</strain>
    </source>
</reference>
<organism evidence="1 2">
    <name type="scientific">Streblomastix strix</name>
    <dbReference type="NCBI Taxonomy" id="222440"/>
    <lineage>
        <taxon>Eukaryota</taxon>
        <taxon>Metamonada</taxon>
        <taxon>Preaxostyla</taxon>
        <taxon>Oxymonadida</taxon>
        <taxon>Streblomastigidae</taxon>
        <taxon>Streblomastix</taxon>
    </lineage>
</organism>
<evidence type="ECO:0000313" key="1">
    <source>
        <dbReference type="EMBL" id="KAA6352881.1"/>
    </source>
</evidence>
<protein>
    <submittedName>
        <fullName evidence="1">Uncharacterized protein</fullName>
    </submittedName>
</protein>
<gene>
    <name evidence="1" type="ORF">EZS28_051592</name>
</gene>
<accession>A0A5J4T537</accession>
<name>A0A5J4T537_9EUKA</name>
<proteinExistence type="predicted"/>
<dbReference type="Proteomes" id="UP000324800">
    <property type="component" value="Unassembled WGS sequence"/>
</dbReference>
<dbReference type="AlphaFoldDB" id="A0A5J4T537"/>
<comment type="caution">
    <text evidence="1">The sequence shown here is derived from an EMBL/GenBank/DDBJ whole genome shotgun (WGS) entry which is preliminary data.</text>
</comment>
<sequence>MHLLKEVKFISVLVKGFGTGGGSEEENSDVIKYALLNMNTFITSLQGSKFRECKPQRRLNKGINEHLEEEGGNEEIQNWMFQSKEMNRDVSSEAISVYKTKSYKEVFSMQVRHIQTDGM</sequence>
<dbReference type="EMBL" id="SNRW01039152">
    <property type="protein sequence ID" value="KAA6352881.1"/>
    <property type="molecule type" value="Genomic_DNA"/>
</dbReference>
<evidence type="ECO:0000313" key="2">
    <source>
        <dbReference type="Proteomes" id="UP000324800"/>
    </source>
</evidence>
<feature type="non-terminal residue" evidence="1">
    <location>
        <position position="119"/>
    </location>
</feature>